<dbReference type="CDD" id="cd00303">
    <property type="entry name" value="retropepsin_like"/>
    <property type="match status" value="1"/>
</dbReference>
<feature type="compositionally biased region" description="Basic and acidic residues" evidence="1">
    <location>
        <begin position="629"/>
        <end position="643"/>
    </location>
</feature>
<dbReference type="Proteomes" id="UP001497516">
    <property type="component" value="Chromosome 1"/>
</dbReference>
<feature type="compositionally biased region" description="Basic residues" evidence="1">
    <location>
        <begin position="577"/>
        <end position="589"/>
    </location>
</feature>
<dbReference type="Pfam" id="PF03732">
    <property type="entry name" value="Retrotrans_gag"/>
    <property type="match status" value="1"/>
</dbReference>
<feature type="compositionally biased region" description="Basic residues" evidence="1">
    <location>
        <begin position="619"/>
        <end position="628"/>
    </location>
</feature>
<organism evidence="3 4">
    <name type="scientific">Linum trigynum</name>
    <dbReference type="NCBI Taxonomy" id="586398"/>
    <lineage>
        <taxon>Eukaryota</taxon>
        <taxon>Viridiplantae</taxon>
        <taxon>Streptophyta</taxon>
        <taxon>Embryophyta</taxon>
        <taxon>Tracheophyta</taxon>
        <taxon>Spermatophyta</taxon>
        <taxon>Magnoliopsida</taxon>
        <taxon>eudicotyledons</taxon>
        <taxon>Gunneridae</taxon>
        <taxon>Pentapetalae</taxon>
        <taxon>rosids</taxon>
        <taxon>fabids</taxon>
        <taxon>Malpighiales</taxon>
        <taxon>Linaceae</taxon>
        <taxon>Linum</taxon>
    </lineage>
</organism>
<dbReference type="SUPFAM" id="SSF50630">
    <property type="entry name" value="Acid proteases"/>
    <property type="match status" value="1"/>
</dbReference>
<gene>
    <name evidence="3" type="ORF">LTRI10_LOCUS4904</name>
</gene>
<dbReference type="InterPro" id="IPR005162">
    <property type="entry name" value="Retrotrans_gag_dom"/>
</dbReference>
<evidence type="ECO:0000256" key="1">
    <source>
        <dbReference type="SAM" id="MobiDB-lite"/>
    </source>
</evidence>
<evidence type="ECO:0000313" key="3">
    <source>
        <dbReference type="EMBL" id="CAL1357256.1"/>
    </source>
</evidence>
<feature type="region of interest" description="Disordered" evidence="1">
    <location>
        <begin position="1"/>
        <end position="40"/>
    </location>
</feature>
<dbReference type="Pfam" id="PF13650">
    <property type="entry name" value="Asp_protease_2"/>
    <property type="match status" value="1"/>
</dbReference>
<keyword evidence="4" id="KW-1185">Reference proteome</keyword>
<dbReference type="AlphaFoldDB" id="A0AAV2CNI6"/>
<feature type="region of interest" description="Disordered" evidence="1">
    <location>
        <begin position="562"/>
        <end position="712"/>
    </location>
</feature>
<sequence length="712" mass="80622">MAGSEVHDNAEKHRGRDTVKNPKAKGDKSSTRDPMTSLERRVSRVEVKLAEDITAIEDLGANFAQVESDCQGMNARLSSLEIGHDGIREELVALINNTINTSLNNAIEVVKEHVQAELVGVKEEIADLKSEVTLVKRAMANGPAIAQPTSTMEVPRPKSFQGSRNARELENFLWSLEQYFEASGIRDENTKVKTAPLYLSDVAMLWWRRTQGDINKGACVMESWDDFKREIKRQFYPENVEFEARSRLRRLAHEGEIRGYVKEFSELLLEIPDYTDKEAMFTFLDGLQPWAKLELQRRGVQSLTEAMAIAESLVEYHELQEHAEFGGNGGGRDYDRDPRRRGRPDQGGSHKVEKPLTCFLCDGPHRVRDCPRKHKLSAMKAVLAECSSSEEEAEEAPRVEPHVAKIGCMKRLSAIKRAEEPLQPEQHGQCFVEAKLNQRKTKALVDTGASCNLLDVGEAQRLGITYEKKQRGWMKATNSRATRTHGVARQVPLKLGGWTGVADFEVVSLDDYQVIIGMEFMVREKAFPIPYANRFCINGGARSVPMTREQLESNKRCLARQEQREVATMVEAETHSKTRWRRTRRRSAQHRGAMRDEDVSSSTCQEKQGKATMIEKAGHSKTRRRRPRRSEQHHGSTRLESEPRPSLVWRKVQRDLASNEAKAREASAKEPRRGRRGLSGGECHQRGSRVERGCSRSKEAFRSKDATRASRA</sequence>
<dbReference type="InterPro" id="IPR021109">
    <property type="entry name" value="Peptidase_aspartic_dom_sf"/>
</dbReference>
<dbReference type="EMBL" id="OZ034813">
    <property type="protein sequence ID" value="CAL1357256.1"/>
    <property type="molecule type" value="Genomic_DNA"/>
</dbReference>
<proteinExistence type="predicted"/>
<dbReference type="PANTHER" id="PTHR12917:SF18">
    <property type="entry name" value="DNA DAMAGE-INDUCIBLE PROTEIN 1-LIKE"/>
    <property type="match status" value="1"/>
</dbReference>
<reference evidence="3 4" key="1">
    <citation type="submission" date="2024-04" db="EMBL/GenBank/DDBJ databases">
        <authorList>
            <person name="Fracassetti M."/>
        </authorList>
    </citation>
    <scope>NUCLEOTIDE SEQUENCE [LARGE SCALE GENOMIC DNA]</scope>
</reference>
<accession>A0AAV2CNI6</accession>
<feature type="compositionally biased region" description="Basic and acidic residues" evidence="1">
    <location>
        <begin position="661"/>
        <end position="671"/>
    </location>
</feature>
<dbReference type="PANTHER" id="PTHR12917">
    <property type="entry name" value="ASPARTYL PROTEASE DDI-RELATED"/>
    <property type="match status" value="1"/>
</dbReference>
<feature type="region of interest" description="Disordered" evidence="1">
    <location>
        <begin position="322"/>
        <end position="351"/>
    </location>
</feature>
<protein>
    <recommendedName>
        <fullName evidence="2">Retrotransposon gag domain-containing protein</fullName>
    </recommendedName>
</protein>
<feature type="compositionally biased region" description="Basic and acidic residues" evidence="1">
    <location>
        <begin position="1"/>
        <end position="31"/>
    </location>
</feature>
<evidence type="ECO:0000313" key="4">
    <source>
        <dbReference type="Proteomes" id="UP001497516"/>
    </source>
</evidence>
<evidence type="ECO:0000259" key="2">
    <source>
        <dbReference type="Pfam" id="PF03732"/>
    </source>
</evidence>
<dbReference type="Gene3D" id="2.40.70.10">
    <property type="entry name" value="Acid Proteases"/>
    <property type="match status" value="1"/>
</dbReference>
<feature type="domain" description="Retrotransposon gag" evidence="2">
    <location>
        <begin position="194"/>
        <end position="289"/>
    </location>
</feature>
<name>A0AAV2CNI6_9ROSI</name>
<feature type="compositionally biased region" description="Basic and acidic residues" evidence="1">
    <location>
        <begin position="683"/>
        <end position="712"/>
    </location>
</feature>